<dbReference type="InterPro" id="IPR000008">
    <property type="entry name" value="C2_dom"/>
</dbReference>
<dbReference type="SMART" id="SM00248">
    <property type="entry name" value="ANK"/>
    <property type="match status" value="2"/>
</dbReference>
<organism evidence="4 5">
    <name type="scientific">Trypanosoma rangeli</name>
    <dbReference type="NCBI Taxonomy" id="5698"/>
    <lineage>
        <taxon>Eukaryota</taxon>
        <taxon>Discoba</taxon>
        <taxon>Euglenozoa</taxon>
        <taxon>Kinetoplastea</taxon>
        <taxon>Metakinetoplastina</taxon>
        <taxon>Trypanosomatida</taxon>
        <taxon>Trypanosomatidae</taxon>
        <taxon>Trypanosoma</taxon>
        <taxon>Herpetosoma</taxon>
    </lineage>
</organism>
<accession>A0A422NBB7</accession>
<dbReference type="SMART" id="SM00239">
    <property type="entry name" value="C2"/>
    <property type="match status" value="1"/>
</dbReference>
<evidence type="ECO:0000259" key="3">
    <source>
        <dbReference type="PROSITE" id="PS50004"/>
    </source>
</evidence>
<evidence type="ECO:0000313" key="5">
    <source>
        <dbReference type="Proteomes" id="UP000283634"/>
    </source>
</evidence>
<dbReference type="InterPro" id="IPR035892">
    <property type="entry name" value="C2_domain_sf"/>
</dbReference>
<feature type="compositionally biased region" description="Low complexity" evidence="2">
    <location>
        <begin position="390"/>
        <end position="417"/>
    </location>
</feature>
<dbReference type="EMBL" id="MKGL01000219">
    <property type="protein sequence ID" value="RNF02780.1"/>
    <property type="molecule type" value="Genomic_DNA"/>
</dbReference>
<reference evidence="4 5" key="1">
    <citation type="journal article" date="2018" name="BMC Genomics">
        <title>Genomic comparison of Trypanosoma conorhini and Trypanosoma rangeli to Trypanosoma cruzi strains of high and low virulence.</title>
        <authorList>
            <person name="Bradwell K.R."/>
            <person name="Koparde V.N."/>
            <person name="Matveyev A.V."/>
            <person name="Serrano M.G."/>
            <person name="Alves J.M."/>
            <person name="Parikh H."/>
            <person name="Huang B."/>
            <person name="Lee V."/>
            <person name="Espinosa-Alvarez O."/>
            <person name="Ortiz P.A."/>
            <person name="Costa-Martins A.G."/>
            <person name="Teixeira M.M."/>
            <person name="Buck G.A."/>
        </authorList>
    </citation>
    <scope>NUCLEOTIDE SEQUENCE [LARGE SCALE GENOMIC DNA]</scope>
    <source>
        <strain evidence="4 5">AM80</strain>
    </source>
</reference>
<feature type="compositionally biased region" description="Polar residues" evidence="2">
    <location>
        <begin position="537"/>
        <end position="556"/>
    </location>
</feature>
<dbReference type="Gene3D" id="1.25.40.20">
    <property type="entry name" value="Ankyrin repeat-containing domain"/>
    <property type="match status" value="1"/>
</dbReference>
<evidence type="ECO:0000313" key="4">
    <source>
        <dbReference type="EMBL" id="RNF02780.1"/>
    </source>
</evidence>
<dbReference type="InterPro" id="IPR002110">
    <property type="entry name" value="Ankyrin_rpt"/>
</dbReference>
<dbReference type="OMA" id="WNGQLRV"/>
<dbReference type="SUPFAM" id="SSF49562">
    <property type="entry name" value="C2 domain (Calcium/lipid-binding domain, CaLB)"/>
    <property type="match status" value="1"/>
</dbReference>
<keyword evidence="1" id="KW-0040">ANK repeat</keyword>
<feature type="region of interest" description="Disordered" evidence="2">
    <location>
        <begin position="535"/>
        <end position="562"/>
    </location>
</feature>
<dbReference type="PANTHER" id="PTHR39666">
    <property type="entry name" value="RANBP2-TYPE DOMAIN-CONTAINING PROTEIN"/>
    <property type="match status" value="1"/>
</dbReference>
<feature type="repeat" description="ANK" evidence="1">
    <location>
        <begin position="607"/>
        <end position="639"/>
    </location>
</feature>
<feature type="domain" description="C2" evidence="3">
    <location>
        <begin position="1"/>
        <end position="109"/>
    </location>
</feature>
<protein>
    <recommendedName>
        <fullName evidence="3">C2 domain-containing protein</fullName>
    </recommendedName>
</protein>
<dbReference type="Pfam" id="PF00168">
    <property type="entry name" value="C2"/>
    <property type="match status" value="1"/>
</dbReference>
<dbReference type="PROSITE" id="PS50297">
    <property type="entry name" value="ANK_REP_REGION"/>
    <property type="match status" value="1"/>
</dbReference>
<name>A0A422NBB7_TRYRA</name>
<dbReference type="PANTHER" id="PTHR39666:SF5">
    <property type="entry name" value="C2 DOMAIN-CONTAINING PROTEIN"/>
    <property type="match status" value="1"/>
</dbReference>
<feature type="region of interest" description="Disordered" evidence="2">
    <location>
        <begin position="187"/>
        <end position="232"/>
    </location>
</feature>
<dbReference type="GeneID" id="40330164"/>
<evidence type="ECO:0000256" key="1">
    <source>
        <dbReference type="PROSITE-ProRule" id="PRU00023"/>
    </source>
</evidence>
<dbReference type="InterPro" id="IPR036770">
    <property type="entry name" value="Ankyrin_rpt-contain_sf"/>
</dbReference>
<feature type="compositionally biased region" description="Polar residues" evidence="2">
    <location>
        <begin position="187"/>
        <end position="198"/>
    </location>
</feature>
<evidence type="ECO:0000256" key="2">
    <source>
        <dbReference type="SAM" id="MobiDB-lite"/>
    </source>
</evidence>
<sequence length="706" mass="73611">MSFGSGIQQGRITLTVHRAESLVALNNDGSSNPYVTATIGKQSQATAVVRGTTNPSFDSILTFTACPLPTILTLRVLNKAMYGETEELLGSATLTLFSALPMTRRTLPLGHGGNVALSQKARDGCGSLDISYEVAIMTPGELAAQTQQHVANDDLPAFLREDNGAGKLTSAYAAVGKEEFTSAPVLSTQPVFPTSSNGPLEVPQVSQPQRPVQPVPTQPPQPPSMPAATQPLPPPLQQPGVVNPVNEILGVVATQPPSHNSSELVTPHNPVVIASLPPSNMVPLQQLPTTPSFSVARSMELPKAPAFSSAQYPIAATTPHISSGPSLHVMQPVVHTASSLDDPGNAQQVGTASGVVEGGDTSLQVPPPPSQLAVRFTPVATSPSVNGSLTPNSTFASSSTTTTSCPRPQQQPSAQIQQQELLNSLPLAVTAGVTPPPPAPAPLTSPLNYVAGAGVAPAAAPTNTTAAERNNDKPKKKVTVMTYAREECTGSTAAAAATTATTTNTPAAKRAAVKAAPLANRGVHHTAVIPVRETRRSVSLNGPRSSSRGRAQTQAATPGIAHTSPGLYQWPEELLAAAAEGNTALFQKLRDDDPLLSRGFENVRDYSGRTILHIAAWYGHTDILKALLQASPSVPMIELRALRSHNGNTILHSAAQGGRADVVQWLRFGHPATGLLMGLRNVHGFTATDCAREAGFTDVAVMLDES</sequence>
<proteinExistence type="predicted"/>
<gene>
    <name evidence="4" type="ORF">TraAM80_06231</name>
</gene>
<dbReference type="Gene3D" id="2.60.40.150">
    <property type="entry name" value="C2 domain"/>
    <property type="match status" value="1"/>
</dbReference>
<comment type="caution">
    <text evidence="4">The sequence shown here is derived from an EMBL/GenBank/DDBJ whole genome shotgun (WGS) entry which is preliminary data.</text>
</comment>
<feature type="region of interest" description="Disordered" evidence="2">
    <location>
        <begin position="381"/>
        <end position="417"/>
    </location>
</feature>
<dbReference type="RefSeq" id="XP_029237119.1">
    <property type="nucleotide sequence ID" value="XM_029383083.1"/>
</dbReference>
<dbReference type="PROSITE" id="PS50004">
    <property type="entry name" value="C2"/>
    <property type="match status" value="1"/>
</dbReference>
<feature type="compositionally biased region" description="Pro residues" evidence="2">
    <location>
        <begin position="211"/>
        <end position="232"/>
    </location>
</feature>
<dbReference type="AlphaFoldDB" id="A0A422NBB7"/>
<dbReference type="OrthoDB" id="5314041at2759"/>
<keyword evidence="5" id="KW-1185">Reference proteome</keyword>
<dbReference type="Pfam" id="PF12796">
    <property type="entry name" value="Ank_2"/>
    <property type="match status" value="1"/>
</dbReference>
<dbReference type="PROSITE" id="PS50088">
    <property type="entry name" value="ANK_REPEAT"/>
    <property type="match status" value="1"/>
</dbReference>
<dbReference type="Proteomes" id="UP000283634">
    <property type="component" value="Unassembled WGS sequence"/>
</dbReference>
<dbReference type="SUPFAM" id="SSF48403">
    <property type="entry name" value="Ankyrin repeat"/>
    <property type="match status" value="1"/>
</dbReference>
<dbReference type="CDD" id="cd00030">
    <property type="entry name" value="C2"/>
    <property type="match status" value="1"/>
</dbReference>